<organism evidence="1 2">
    <name type="scientific">Fonsecaea monophora</name>
    <dbReference type="NCBI Taxonomy" id="254056"/>
    <lineage>
        <taxon>Eukaryota</taxon>
        <taxon>Fungi</taxon>
        <taxon>Dikarya</taxon>
        <taxon>Ascomycota</taxon>
        <taxon>Pezizomycotina</taxon>
        <taxon>Eurotiomycetes</taxon>
        <taxon>Chaetothyriomycetidae</taxon>
        <taxon>Chaetothyriales</taxon>
        <taxon>Herpotrichiellaceae</taxon>
        <taxon>Fonsecaea</taxon>
    </lineage>
</organism>
<gene>
    <name evidence="1" type="ORF">AYO21_00139</name>
</gene>
<reference evidence="1 2" key="1">
    <citation type="submission" date="2016-03" db="EMBL/GenBank/DDBJ databases">
        <title>Draft genome sequence of the Fonsecaea monophora CBS 269.37.</title>
        <authorList>
            <person name="Bombassaro A."/>
            <person name="Vinicius W.A."/>
            <person name="De Hoog S."/>
            <person name="Sun J."/>
            <person name="Souza E.M."/>
            <person name="Raittz R.T."/>
            <person name="Costa F."/>
            <person name="Leao A.C."/>
            <person name="Tadra-Sfeir M.Z."/>
            <person name="Baura V."/>
            <person name="Balsanelli E."/>
            <person name="Pedrosa F.O."/>
            <person name="Moreno L.F."/>
            <person name="Steffens M.B."/>
            <person name="Xi L."/>
            <person name="Bocca A.L."/>
            <person name="Felipe M.S."/>
            <person name="Teixeira M."/>
            <person name="Telles Filho F.Q."/>
            <person name="Azevedo C.M."/>
            <person name="Gomes R."/>
            <person name="Vicente V.A."/>
        </authorList>
    </citation>
    <scope>NUCLEOTIDE SEQUENCE [LARGE SCALE GENOMIC DNA]</scope>
    <source>
        <strain evidence="1 2">CBS 269.37</strain>
    </source>
</reference>
<protein>
    <submittedName>
        <fullName evidence="1">Altered inheritance of mitochondria protein 24, mitochondrial</fullName>
    </submittedName>
</protein>
<dbReference type="RefSeq" id="XP_022517455.1">
    <property type="nucleotide sequence ID" value="XM_022650129.1"/>
</dbReference>
<sequence>MSPIPVRRLIEKNIFPTRTGDGRRNRSKCLPQTLSRVENESPPVLALVLVYGNSRASSHQAGVATGTYQHSLHLPFSSLEKPFTQRDTDSQVNLLNSTILQCEDLFQCFRAWMLGDHLETSHPDAPMSQGDIPSQLNCDAMGDIEDHDVLNCGLLMSKTPAKSKAAELNLRLLKKLYKAYESNPEVNLQLLIPENLLRLTASENDGRFASTAFA</sequence>
<dbReference type="AlphaFoldDB" id="A0A177FMF7"/>
<comment type="caution">
    <text evidence="1">The sequence shown here is derived from an EMBL/GenBank/DDBJ whole genome shotgun (WGS) entry which is preliminary data.</text>
</comment>
<dbReference type="EMBL" id="LVKK01000001">
    <property type="protein sequence ID" value="OAG45503.1"/>
    <property type="molecule type" value="Genomic_DNA"/>
</dbReference>
<evidence type="ECO:0000313" key="2">
    <source>
        <dbReference type="Proteomes" id="UP000077002"/>
    </source>
</evidence>
<keyword evidence="2" id="KW-1185">Reference proteome</keyword>
<proteinExistence type="predicted"/>
<dbReference type="Proteomes" id="UP000077002">
    <property type="component" value="Unassembled WGS sequence"/>
</dbReference>
<evidence type="ECO:0000313" key="1">
    <source>
        <dbReference type="EMBL" id="OAG45503.1"/>
    </source>
</evidence>
<dbReference type="GeneID" id="34595321"/>
<accession>A0A177FMF7</accession>
<name>A0A177FMF7_9EURO</name>